<dbReference type="EMBL" id="BPLR01010669">
    <property type="protein sequence ID" value="GIY40855.1"/>
    <property type="molecule type" value="Genomic_DNA"/>
</dbReference>
<comment type="caution">
    <text evidence="1">The sequence shown here is derived from an EMBL/GenBank/DDBJ whole genome shotgun (WGS) entry which is preliminary data.</text>
</comment>
<name>A0AAV4T409_CAEEX</name>
<organism evidence="1 2">
    <name type="scientific">Caerostris extrusa</name>
    <name type="common">Bark spider</name>
    <name type="synonym">Caerostris bankana</name>
    <dbReference type="NCBI Taxonomy" id="172846"/>
    <lineage>
        <taxon>Eukaryota</taxon>
        <taxon>Metazoa</taxon>
        <taxon>Ecdysozoa</taxon>
        <taxon>Arthropoda</taxon>
        <taxon>Chelicerata</taxon>
        <taxon>Arachnida</taxon>
        <taxon>Araneae</taxon>
        <taxon>Araneomorphae</taxon>
        <taxon>Entelegynae</taxon>
        <taxon>Araneoidea</taxon>
        <taxon>Araneidae</taxon>
        <taxon>Caerostris</taxon>
    </lineage>
</organism>
<reference evidence="1 2" key="1">
    <citation type="submission" date="2021-06" db="EMBL/GenBank/DDBJ databases">
        <title>Caerostris extrusa draft genome.</title>
        <authorList>
            <person name="Kono N."/>
            <person name="Arakawa K."/>
        </authorList>
    </citation>
    <scope>NUCLEOTIDE SEQUENCE [LARGE SCALE GENOMIC DNA]</scope>
</reference>
<dbReference type="AlphaFoldDB" id="A0AAV4T409"/>
<dbReference type="Proteomes" id="UP001054945">
    <property type="component" value="Unassembled WGS sequence"/>
</dbReference>
<gene>
    <name evidence="1" type="ORF">CEXT_668681</name>
</gene>
<accession>A0AAV4T409</accession>
<proteinExistence type="predicted"/>
<evidence type="ECO:0000313" key="2">
    <source>
        <dbReference type="Proteomes" id="UP001054945"/>
    </source>
</evidence>
<keyword evidence="2" id="KW-1185">Reference proteome</keyword>
<protein>
    <submittedName>
        <fullName evidence="1">Uncharacterized protein</fullName>
    </submittedName>
</protein>
<evidence type="ECO:0000313" key="1">
    <source>
        <dbReference type="EMBL" id="GIY40855.1"/>
    </source>
</evidence>
<sequence>MEESLQSQEAFFISNGKKILGVPHFLNDLNVRSEVIPDTDKRFTSNLSRFCQEPGLMDYLAAGKNPHCRNWGVPGLKRKSIVCWKEGCTRGWGCNETSGDWY</sequence>